<evidence type="ECO:0000313" key="2">
    <source>
        <dbReference type="Proteomes" id="UP000001940"/>
    </source>
</evidence>
<gene>
    <name evidence="1" type="ORF">CELE_Y66C5A.2</name>
    <name evidence="1 3" type="ORF">Y66C5A.2</name>
</gene>
<dbReference type="Proteomes" id="UP000001940">
    <property type="component" value="Chromosome X"/>
</dbReference>
<dbReference type="HOGENOM" id="CLU_2135747_0_0_1"/>
<dbReference type="UCSC" id="Y66C5A.2">
    <property type="organism name" value="c. elegans"/>
</dbReference>
<protein>
    <submittedName>
        <fullName evidence="1">PB1 domain-containing protein</fullName>
    </submittedName>
</protein>
<reference evidence="1 2" key="1">
    <citation type="journal article" date="1998" name="Science">
        <title>Genome sequence of the nematode C. elegans: a platform for investigating biology.</title>
        <authorList>
            <consortium name="The C. elegans sequencing consortium"/>
            <person name="Sulson J.E."/>
            <person name="Waterston R."/>
        </authorList>
    </citation>
    <scope>NUCLEOTIDE SEQUENCE [LARGE SCALE GENOMIC DNA]</scope>
    <source>
        <strain evidence="1 2">Bristol N2</strain>
    </source>
</reference>
<dbReference type="PaxDb" id="6239-Y66C5A.2"/>
<keyword evidence="2" id="KW-1185">Reference proteome</keyword>
<dbReference type="InParanoid" id="Q56VZ5"/>
<dbReference type="EMBL" id="BX284606">
    <property type="protein sequence ID" value="CAI79267.2"/>
    <property type="molecule type" value="Genomic_DNA"/>
</dbReference>
<evidence type="ECO:0000313" key="1">
    <source>
        <dbReference type="EMBL" id="CAI79267.2"/>
    </source>
</evidence>
<dbReference type="AlphaFoldDB" id="Q56VZ5"/>
<sequence length="84" mass="9882">MNTFSNKDRFHINLDKRLQEGDFSNFTHNIFDLLTRIEKNTKLSDRHLNIRYDEDGWEASLGLTSNEAVITACSKYWKEVDQSV</sequence>
<proteinExistence type="predicted"/>
<evidence type="ECO:0000313" key="3">
    <source>
        <dbReference type="WormBase" id="Y66C5A.2"/>
    </source>
</evidence>
<name>Q56VZ5_CAEEL</name>
<dbReference type="AGR" id="WB:WBGene00044157"/>
<accession>Q56VZ5</accession>
<dbReference type="WormBase" id="Y66C5A.2">
    <property type="protein sequence ID" value="CE52792"/>
    <property type="gene ID" value="WBGene00044157"/>
</dbReference>
<organism evidence="1 2">
    <name type="scientific">Caenorhabditis elegans</name>
    <dbReference type="NCBI Taxonomy" id="6239"/>
    <lineage>
        <taxon>Eukaryota</taxon>
        <taxon>Metazoa</taxon>
        <taxon>Ecdysozoa</taxon>
        <taxon>Nematoda</taxon>
        <taxon>Chromadorea</taxon>
        <taxon>Rhabditida</taxon>
        <taxon>Rhabditina</taxon>
        <taxon>Rhabditomorpha</taxon>
        <taxon>Rhabditoidea</taxon>
        <taxon>Rhabditidae</taxon>
        <taxon>Peloderinae</taxon>
        <taxon>Caenorhabditis</taxon>
    </lineage>
</organism>